<protein>
    <submittedName>
        <fullName evidence="2">Circumsporozoite protein</fullName>
    </submittedName>
</protein>
<dbReference type="STRING" id="151549.A0A4C1UWM7"/>
<gene>
    <name evidence="2" type="ORF">EVAR_28542_1</name>
</gene>
<feature type="region of interest" description="Disordered" evidence="1">
    <location>
        <begin position="44"/>
        <end position="109"/>
    </location>
</feature>
<dbReference type="Proteomes" id="UP000299102">
    <property type="component" value="Unassembled WGS sequence"/>
</dbReference>
<evidence type="ECO:0000256" key="1">
    <source>
        <dbReference type="SAM" id="MobiDB-lite"/>
    </source>
</evidence>
<comment type="caution">
    <text evidence="2">The sequence shown here is derived from an EMBL/GenBank/DDBJ whole genome shotgun (WGS) entry which is preliminary data.</text>
</comment>
<evidence type="ECO:0000313" key="2">
    <source>
        <dbReference type="EMBL" id="GBP30903.1"/>
    </source>
</evidence>
<feature type="compositionally biased region" description="Low complexity" evidence="1">
    <location>
        <begin position="97"/>
        <end position="109"/>
    </location>
</feature>
<name>A0A4C1UWM7_EUMVA</name>
<reference evidence="2 3" key="1">
    <citation type="journal article" date="2019" name="Commun. Biol.">
        <title>The bagworm genome reveals a unique fibroin gene that provides high tensile strength.</title>
        <authorList>
            <person name="Kono N."/>
            <person name="Nakamura H."/>
            <person name="Ohtoshi R."/>
            <person name="Tomita M."/>
            <person name="Numata K."/>
            <person name="Arakawa K."/>
        </authorList>
    </citation>
    <scope>NUCLEOTIDE SEQUENCE [LARGE SCALE GENOMIC DNA]</scope>
</reference>
<accession>A0A4C1UWM7</accession>
<dbReference type="AlphaFoldDB" id="A0A4C1UWM7"/>
<keyword evidence="3" id="KW-1185">Reference proteome</keyword>
<proteinExistence type="predicted"/>
<dbReference type="OrthoDB" id="79452at2759"/>
<feature type="compositionally biased region" description="Basic and acidic residues" evidence="1">
    <location>
        <begin position="44"/>
        <end position="96"/>
    </location>
</feature>
<evidence type="ECO:0000313" key="3">
    <source>
        <dbReference type="Proteomes" id="UP000299102"/>
    </source>
</evidence>
<organism evidence="2 3">
    <name type="scientific">Eumeta variegata</name>
    <name type="common">Bagworm moth</name>
    <name type="synonym">Eumeta japonica</name>
    <dbReference type="NCBI Taxonomy" id="151549"/>
    <lineage>
        <taxon>Eukaryota</taxon>
        <taxon>Metazoa</taxon>
        <taxon>Ecdysozoa</taxon>
        <taxon>Arthropoda</taxon>
        <taxon>Hexapoda</taxon>
        <taxon>Insecta</taxon>
        <taxon>Pterygota</taxon>
        <taxon>Neoptera</taxon>
        <taxon>Endopterygota</taxon>
        <taxon>Lepidoptera</taxon>
        <taxon>Glossata</taxon>
        <taxon>Ditrysia</taxon>
        <taxon>Tineoidea</taxon>
        <taxon>Psychidae</taxon>
        <taxon>Oiketicinae</taxon>
        <taxon>Eumeta</taxon>
    </lineage>
</organism>
<dbReference type="EMBL" id="BGZK01000239">
    <property type="protein sequence ID" value="GBP30903.1"/>
    <property type="molecule type" value="Genomic_DNA"/>
</dbReference>
<sequence length="173" mass="19328">MCTVRVYTGNLLKLQSHSSSSTRLKTAVLEYNLAKCAAFDVDHTDPHADPHAEPHAEPHADPHVDPHVDPHADPHADPHVDPHADPHADPHVDPHQHTPTHTDTPTRAPAHPYTRACVCMLQRESASLTFTMNTKIVGHRRTRRRGRLAGFASPLGIRRSRRGEFYERALIKS</sequence>